<evidence type="ECO:0008006" key="3">
    <source>
        <dbReference type="Google" id="ProtNLM"/>
    </source>
</evidence>
<accession>A0ABQ5SQN6</accession>
<protein>
    <recommendedName>
        <fullName evidence="3">TIGR04141 family sporadically distributed protein</fullName>
    </recommendedName>
</protein>
<reference evidence="1" key="1">
    <citation type="journal article" date="2014" name="Int. J. Syst. Evol. Microbiol.">
        <title>Complete genome of a new Firmicutes species belonging to the dominant human colonic microbiota ('Ruminococcus bicirculans') reveals two chromosomes and a selective capacity to utilize plant glucans.</title>
        <authorList>
            <consortium name="NISC Comparative Sequencing Program"/>
            <person name="Wegmann U."/>
            <person name="Louis P."/>
            <person name="Goesmann A."/>
            <person name="Henrissat B."/>
            <person name="Duncan S.H."/>
            <person name="Flint H.J."/>
        </authorList>
    </citation>
    <scope>NUCLEOTIDE SEQUENCE</scope>
    <source>
        <strain evidence="1">VKM Ac-1246</strain>
    </source>
</reference>
<dbReference type="NCBIfam" id="TIGR04141">
    <property type="entry name" value="TIGR04141 family sporadically distributed protein"/>
    <property type="match status" value="1"/>
</dbReference>
<evidence type="ECO:0000313" key="1">
    <source>
        <dbReference type="EMBL" id="GLJ66081.1"/>
    </source>
</evidence>
<evidence type="ECO:0000313" key="2">
    <source>
        <dbReference type="Proteomes" id="UP001142292"/>
    </source>
</evidence>
<gene>
    <name evidence="1" type="ORF">GCM10017579_01170</name>
</gene>
<keyword evidence="2" id="KW-1185">Reference proteome</keyword>
<dbReference type="EMBL" id="BSEL01000001">
    <property type="protein sequence ID" value="GLJ66081.1"/>
    <property type="molecule type" value="Genomic_DNA"/>
</dbReference>
<organism evidence="1 2">
    <name type="scientific">Nocardioides luteus</name>
    <dbReference type="NCBI Taxonomy" id="1844"/>
    <lineage>
        <taxon>Bacteria</taxon>
        <taxon>Bacillati</taxon>
        <taxon>Actinomycetota</taxon>
        <taxon>Actinomycetes</taxon>
        <taxon>Propionibacteriales</taxon>
        <taxon>Nocardioidaceae</taxon>
        <taxon>Nocardioides</taxon>
    </lineage>
</organism>
<dbReference type="InterPro" id="IPR026487">
    <property type="entry name" value="CHP04141"/>
</dbReference>
<comment type="caution">
    <text evidence="1">The sequence shown here is derived from an EMBL/GenBank/DDBJ whole genome shotgun (WGS) entry which is preliminary data.</text>
</comment>
<dbReference type="Pfam" id="PF19614">
    <property type="entry name" value="DUF6119"/>
    <property type="match status" value="1"/>
</dbReference>
<proteinExistence type="predicted"/>
<dbReference type="RefSeq" id="WP_189117135.1">
    <property type="nucleotide sequence ID" value="NZ_BMRK01000002.1"/>
</dbReference>
<sequence>MTERAQAGRRTTIYRLTGVENFEQAIRSKYRLDERFDLVTVNVGARSGLLVTGSMFKEKAEWCEAVSVLTETDIAVNSVTPVGILIVRPSSESSKATGDADVAYALTYGMGFQLLDQGRLDNLFGQKIAIRTAEPNKLRSLTVTTMDERSRTSRATIAQGDGLLGFGLGDVGEAVSRVVAIANLPSLSRSDGKPFQIRGADALNVPLGRTPAEVISDLDALETLLAKKPPEALKLLEQLTAVKNPDVKDRLDVVLAKALNEAVADGSPGAIGLSWPHERVDENGTPDAWLPVALWPGRRRKEVKPGQPEWSEILEALEQWPPGDRLARLDRSAIQLFRDAGGESAISSAIPLRRWIAYQAEMDGHTFALYDGAWFQIHHDYAKNIKRRTAAIFARKVEDLDFIPWLEKDDEDKYNKKLAKALGGVCLDKKLITTELHRRGIEACDVYLPDGTLIHVKEVGRSTAASHLIAQALVSADALCKDEKARDKVRARITEAAGDPVGIGLKPKRVILAMHRRNGRPFTADDLFTFTMVNLVRHVEALEGRSVPVRIVSIDGEAHQ</sequence>
<reference evidence="1" key="2">
    <citation type="submission" date="2023-01" db="EMBL/GenBank/DDBJ databases">
        <authorList>
            <person name="Sun Q."/>
            <person name="Evtushenko L."/>
        </authorList>
    </citation>
    <scope>NUCLEOTIDE SEQUENCE</scope>
    <source>
        <strain evidence="1">VKM Ac-1246</strain>
    </source>
</reference>
<name>A0ABQ5SQN6_9ACTN</name>
<dbReference type="Proteomes" id="UP001142292">
    <property type="component" value="Unassembled WGS sequence"/>
</dbReference>